<name>A0A8C4R3L9_EPTBU</name>
<keyword evidence="2" id="KW-0812">Transmembrane</keyword>
<keyword evidence="2" id="KW-0472">Membrane</keyword>
<dbReference type="Ensembl" id="ENSEBUT00000025244.1">
    <property type="protein sequence ID" value="ENSEBUP00000024668.1"/>
    <property type="gene ID" value="ENSEBUG00000015230.1"/>
</dbReference>
<evidence type="ECO:0000313" key="4">
    <source>
        <dbReference type="Proteomes" id="UP000694388"/>
    </source>
</evidence>
<dbReference type="Ensembl" id="ENSEBUT00000025251.1">
    <property type="protein sequence ID" value="ENSEBUP00000024675.1"/>
    <property type="gene ID" value="ENSEBUG00000015230.1"/>
</dbReference>
<protein>
    <submittedName>
        <fullName evidence="3">Uncharacterized protein</fullName>
    </submittedName>
</protein>
<feature type="compositionally biased region" description="Basic and acidic residues" evidence="1">
    <location>
        <begin position="154"/>
        <end position="187"/>
    </location>
</feature>
<evidence type="ECO:0000256" key="1">
    <source>
        <dbReference type="SAM" id="MobiDB-lite"/>
    </source>
</evidence>
<reference evidence="3" key="1">
    <citation type="submission" date="2025-05" db="UniProtKB">
        <authorList>
            <consortium name="Ensembl"/>
        </authorList>
    </citation>
    <scope>IDENTIFICATION</scope>
</reference>
<evidence type="ECO:0000256" key="2">
    <source>
        <dbReference type="SAM" id="Phobius"/>
    </source>
</evidence>
<sequence length="266" mass="27712">MEIPRTEGPNVSTPGESSDVEPNVQESQPHFEAAVELPTEGADAFKSLETAAQDLQPAELGAFGGNNTGETSISTSWQEVSEPPSMENAGEESVGRAEETVVESGIVRSAEERSDNSSSSNSDLVHVEKEEIPDADEHSSEGKSQPTPIGTLKAEGHNVPSKDDAEIPLEAGDHTQDAKADKPREDVSSFGKSGEEIDDEGKPAAPVPGAPSGPILSPASPAAPKDGTCSPSCSIFQALMLGGGTLMLLATIALVVRRVRVATRDF</sequence>
<feature type="region of interest" description="Disordered" evidence="1">
    <location>
        <begin position="1"/>
        <end position="31"/>
    </location>
</feature>
<keyword evidence="4" id="KW-1185">Reference proteome</keyword>
<feature type="transmembrane region" description="Helical" evidence="2">
    <location>
        <begin position="235"/>
        <end position="256"/>
    </location>
</feature>
<keyword evidence="2" id="KW-1133">Transmembrane helix</keyword>
<organism evidence="3 4">
    <name type="scientific">Eptatretus burgeri</name>
    <name type="common">Inshore hagfish</name>
    <dbReference type="NCBI Taxonomy" id="7764"/>
    <lineage>
        <taxon>Eukaryota</taxon>
        <taxon>Metazoa</taxon>
        <taxon>Chordata</taxon>
        <taxon>Craniata</taxon>
        <taxon>Vertebrata</taxon>
        <taxon>Cyclostomata</taxon>
        <taxon>Myxini</taxon>
        <taxon>Myxiniformes</taxon>
        <taxon>Myxinidae</taxon>
        <taxon>Eptatretinae</taxon>
        <taxon>Eptatretus</taxon>
    </lineage>
</organism>
<feature type="region of interest" description="Disordered" evidence="1">
    <location>
        <begin position="56"/>
        <end position="228"/>
    </location>
</feature>
<feature type="compositionally biased region" description="Basic and acidic residues" evidence="1">
    <location>
        <begin position="125"/>
        <end position="141"/>
    </location>
</feature>
<feature type="compositionally biased region" description="Polar residues" evidence="1">
    <location>
        <begin position="68"/>
        <end position="79"/>
    </location>
</feature>
<evidence type="ECO:0000313" key="3">
    <source>
        <dbReference type="Ensembl" id="ENSEBUP00000024675.1"/>
    </source>
</evidence>
<proteinExistence type="predicted"/>
<dbReference type="AlphaFoldDB" id="A0A8C4R3L9"/>
<dbReference type="Proteomes" id="UP000694388">
    <property type="component" value="Unplaced"/>
</dbReference>
<accession>A0A8C4R3L9</accession>